<proteinExistence type="predicted"/>
<sequence>MKTNTDKPNDGEEREIDDDHKLDNPVDNHSYFILEKVPQSYESNADHYNATEETDDANNETDNYNSIVDTEERYERVQDDNGDYDYRTNALSSVNNNHKSDNIYNKLKINGLGEYDHVGIRGHSDAKVSGVDYDTTSARLDNGKNAGSDYNHIPHTAHKAGATYTDIKSGEYEATYGMKIKVVRSDGSDYAHVNKY</sequence>
<organism evidence="2 3">
    <name type="scientific">Dreissena polymorpha</name>
    <name type="common">Zebra mussel</name>
    <name type="synonym">Mytilus polymorpha</name>
    <dbReference type="NCBI Taxonomy" id="45954"/>
    <lineage>
        <taxon>Eukaryota</taxon>
        <taxon>Metazoa</taxon>
        <taxon>Spiralia</taxon>
        <taxon>Lophotrochozoa</taxon>
        <taxon>Mollusca</taxon>
        <taxon>Bivalvia</taxon>
        <taxon>Autobranchia</taxon>
        <taxon>Heteroconchia</taxon>
        <taxon>Euheterodonta</taxon>
        <taxon>Imparidentia</taxon>
        <taxon>Neoheterodontei</taxon>
        <taxon>Myida</taxon>
        <taxon>Dreissenoidea</taxon>
        <taxon>Dreissenidae</taxon>
        <taxon>Dreissena</taxon>
    </lineage>
</organism>
<comment type="caution">
    <text evidence="2">The sequence shown here is derived from an EMBL/GenBank/DDBJ whole genome shotgun (WGS) entry which is preliminary data.</text>
</comment>
<evidence type="ECO:0000256" key="1">
    <source>
        <dbReference type="SAM" id="MobiDB-lite"/>
    </source>
</evidence>
<evidence type="ECO:0000313" key="2">
    <source>
        <dbReference type="EMBL" id="KAH3702747.1"/>
    </source>
</evidence>
<feature type="compositionally biased region" description="Basic and acidic residues" evidence="1">
    <location>
        <begin position="1"/>
        <end position="26"/>
    </location>
</feature>
<keyword evidence="3" id="KW-1185">Reference proteome</keyword>
<protein>
    <submittedName>
        <fullName evidence="2">Uncharacterized protein</fullName>
    </submittedName>
</protein>
<dbReference type="Proteomes" id="UP000828390">
    <property type="component" value="Unassembled WGS sequence"/>
</dbReference>
<dbReference type="AlphaFoldDB" id="A0A9D3YLI6"/>
<gene>
    <name evidence="2" type="ORF">DPMN_077773</name>
</gene>
<feature type="region of interest" description="Disordered" evidence="1">
    <location>
        <begin position="1"/>
        <end position="28"/>
    </location>
</feature>
<evidence type="ECO:0000313" key="3">
    <source>
        <dbReference type="Proteomes" id="UP000828390"/>
    </source>
</evidence>
<reference evidence="2" key="2">
    <citation type="submission" date="2020-11" db="EMBL/GenBank/DDBJ databases">
        <authorList>
            <person name="McCartney M.A."/>
            <person name="Auch B."/>
            <person name="Kono T."/>
            <person name="Mallez S."/>
            <person name="Becker A."/>
            <person name="Gohl D.M."/>
            <person name="Silverstein K.A.T."/>
            <person name="Koren S."/>
            <person name="Bechman K.B."/>
            <person name="Herman A."/>
            <person name="Abrahante J.E."/>
            <person name="Garbe J."/>
        </authorList>
    </citation>
    <scope>NUCLEOTIDE SEQUENCE</scope>
    <source>
        <strain evidence="2">Duluth1</strain>
        <tissue evidence="2">Whole animal</tissue>
    </source>
</reference>
<feature type="region of interest" description="Disordered" evidence="1">
    <location>
        <begin position="42"/>
        <end position="63"/>
    </location>
</feature>
<dbReference type="EMBL" id="JAIWYP010000015">
    <property type="protein sequence ID" value="KAH3702747.1"/>
    <property type="molecule type" value="Genomic_DNA"/>
</dbReference>
<reference evidence="2" key="1">
    <citation type="journal article" date="2019" name="bioRxiv">
        <title>The Genome of the Zebra Mussel, Dreissena polymorpha: A Resource for Invasive Species Research.</title>
        <authorList>
            <person name="McCartney M.A."/>
            <person name="Auch B."/>
            <person name="Kono T."/>
            <person name="Mallez S."/>
            <person name="Zhang Y."/>
            <person name="Obille A."/>
            <person name="Becker A."/>
            <person name="Abrahante J.E."/>
            <person name="Garbe J."/>
            <person name="Badalamenti J.P."/>
            <person name="Herman A."/>
            <person name="Mangelson H."/>
            <person name="Liachko I."/>
            <person name="Sullivan S."/>
            <person name="Sone E.D."/>
            <person name="Koren S."/>
            <person name="Silverstein K.A.T."/>
            <person name="Beckman K.B."/>
            <person name="Gohl D.M."/>
        </authorList>
    </citation>
    <scope>NUCLEOTIDE SEQUENCE</scope>
    <source>
        <strain evidence="2">Duluth1</strain>
        <tissue evidence="2">Whole animal</tissue>
    </source>
</reference>
<name>A0A9D3YLI6_DREPO</name>
<accession>A0A9D3YLI6</accession>